<keyword evidence="6 7" id="KW-0408">Iron</keyword>
<evidence type="ECO:0000256" key="2">
    <source>
        <dbReference type="ARBA" id="ARBA00022723"/>
    </source>
</evidence>
<comment type="cofactor">
    <cofactor evidence="1 7">
        <name>L-ascorbate</name>
        <dbReference type="ChEBI" id="CHEBI:38290"/>
    </cofactor>
</comment>
<accession>A0A4R1F7R1</accession>
<dbReference type="NCBIfam" id="NF003975">
    <property type="entry name" value="PRK05467.1-4"/>
    <property type="match status" value="1"/>
</dbReference>
<organism evidence="9 10">
    <name type="scientific">Cocleimonas flava</name>
    <dbReference type="NCBI Taxonomy" id="634765"/>
    <lineage>
        <taxon>Bacteria</taxon>
        <taxon>Pseudomonadati</taxon>
        <taxon>Pseudomonadota</taxon>
        <taxon>Gammaproteobacteria</taxon>
        <taxon>Thiotrichales</taxon>
        <taxon>Thiotrichaceae</taxon>
        <taxon>Cocleimonas</taxon>
    </lineage>
</organism>
<dbReference type="Pfam" id="PF18331">
    <property type="entry name" value="PKHD_C"/>
    <property type="match status" value="1"/>
</dbReference>
<dbReference type="AlphaFoldDB" id="A0A4R1F7R1"/>
<feature type="binding site" evidence="7">
    <location>
        <position position="98"/>
    </location>
    <ligand>
        <name>Fe cation</name>
        <dbReference type="ChEBI" id="CHEBI:24875"/>
    </ligand>
</feature>
<evidence type="ECO:0000256" key="5">
    <source>
        <dbReference type="ARBA" id="ARBA00023002"/>
    </source>
</evidence>
<keyword evidence="4 7" id="KW-0223">Dioxygenase</keyword>
<dbReference type="Gene3D" id="2.60.120.620">
    <property type="entry name" value="q2cbj1_9rhob like domain"/>
    <property type="match status" value="1"/>
</dbReference>
<dbReference type="SMART" id="SM00702">
    <property type="entry name" value="P4Hc"/>
    <property type="match status" value="1"/>
</dbReference>
<dbReference type="RefSeq" id="WP_131904374.1">
    <property type="nucleotide sequence ID" value="NZ_BAAAFU010000008.1"/>
</dbReference>
<dbReference type="OrthoDB" id="9812472at2"/>
<comment type="caution">
    <text evidence="9">The sequence shown here is derived from an EMBL/GenBank/DDBJ whole genome shotgun (WGS) entry which is preliminary data.</text>
</comment>
<keyword evidence="10" id="KW-1185">Reference proteome</keyword>
<feature type="binding site" evidence="7">
    <location>
        <position position="158"/>
    </location>
    <ligand>
        <name>Fe cation</name>
        <dbReference type="ChEBI" id="CHEBI:24875"/>
    </ligand>
</feature>
<name>A0A4R1F7R1_9GAMM</name>
<evidence type="ECO:0000259" key="8">
    <source>
        <dbReference type="PROSITE" id="PS51471"/>
    </source>
</evidence>
<dbReference type="GO" id="GO:0031418">
    <property type="term" value="F:L-ascorbic acid binding"/>
    <property type="evidence" value="ECO:0007669"/>
    <property type="project" value="UniProtKB-KW"/>
</dbReference>
<evidence type="ECO:0000256" key="1">
    <source>
        <dbReference type="ARBA" id="ARBA00001961"/>
    </source>
</evidence>
<dbReference type="Proteomes" id="UP000294887">
    <property type="component" value="Unassembled WGS sequence"/>
</dbReference>
<dbReference type="InterPro" id="IPR041097">
    <property type="entry name" value="PKHD_C"/>
</dbReference>
<sequence>MLLPIAEVLTQKEVKQFRAHIDNAPWQDGKLSAGSQASFVKSNQQLDDSNEITQSLSNTLLHRLQTHSTFVSATLPFKFYPPKFNRYQNNGSYGLHVDSSIMTTPSQETIRTDISATLFLTDPDEYEGGELMIETQYGAQEVKLNAGDLIVYPSTSLHEVKPVTKGSRISAFLWVQSLVKNSQQREILFELDQSIQVLTMDRGADDAEVRRLSGVYHNSIRQWSEC</sequence>
<dbReference type="HAMAP" id="MF_00657">
    <property type="entry name" value="Hydroxyl_YbiX"/>
    <property type="match status" value="1"/>
</dbReference>
<dbReference type="PANTHER" id="PTHR41536">
    <property type="entry name" value="PKHD-TYPE HYDROXYLASE YBIX"/>
    <property type="match status" value="1"/>
</dbReference>
<feature type="binding site" evidence="7">
    <location>
        <position position="168"/>
    </location>
    <ligand>
        <name>2-oxoglutarate</name>
        <dbReference type="ChEBI" id="CHEBI:16810"/>
    </ligand>
</feature>
<dbReference type="GO" id="GO:0006879">
    <property type="term" value="P:intracellular iron ion homeostasis"/>
    <property type="evidence" value="ECO:0007669"/>
    <property type="project" value="TreeGrafter"/>
</dbReference>
<comment type="cofactor">
    <cofactor evidence="7">
        <name>Fe(2+)</name>
        <dbReference type="ChEBI" id="CHEBI:29033"/>
    </cofactor>
    <text evidence="7">Binds 1 Fe(2+) ion per subunit.</text>
</comment>
<feature type="domain" description="Fe2OG dioxygenase" evidence="8">
    <location>
        <begin position="78"/>
        <end position="177"/>
    </location>
</feature>
<dbReference type="SUPFAM" id="SSF51197">
    <property type="entry name" value="Clavaminate synthase-like"/>
    <property type="match status" value="1"/>
</dbReference>
<feature type="binding site" evidence="7">
    <location>
        <position position="96"/>
    </location>
    <ligand>
        <name>Fe cation</name>
        <dbReference type="ChEBI" id="CHEBI:24875"/>
    </ligand>
</feature>
<keyword evidence="2 7" id="KW-0479">Metal-binding</keyword>
<dbReference type="GO" id="GO:0005506">
    <property type="term" value="F:iron ion binding"/>
    <property type="evidence" value="ECO:0007669"/>
    <property type="project" value="UniProtKB-UniRule"/>
</dbReference>
<keyword evidence="5 7" id="KW-0560">Oxidoreductase</keyword>
<evidence type="ECO:0000256" key="7">
    <source>
        <dbReference type="HAMAP-Rule" id="MF_00657"/>
    </source>
</evidence>
<dbReference type="NCBIfam" id="NF003974">
    <property type="entry name" value="PRK05467.1-3"/>
    <property type="match status" value="1"/>
</dbReference>
<dbReference type="PANTHER" id="PTHR41536:SF1">
    <property type="entry name" value="PKHD-TYPE HYDROXYLASE YBIX"/>
    <property type="match status" value="1"/>
</dbReference>
<evidence type="ECO:0000256" key="3">
    <source>
        <dbReference type="ARBA" id="ARBA00022896"/>
    </source>
</evidence>
<dbReference type="GO" id="GO:0016706">
    <property type="term" value="F:2-oxoglutarate-dependent dioxygenase activity"/>
    <property type="evidence" value="ECO:0007669"/>
    <property type="project" value="UniProtKB-UniRule"/>
</dbReference>
<evidence type="ECO:0000313" key="9">
    <source>
        <dbReference type="EMBL" id="TCJ88694.1"/>
    </source>
</evidence>
<evidence type="ECO:0000256" key="6">
    <source>
        <dbReference type="ARBA" id="ARBA00023004"/>
    </source>
</evidence>
<gene>
    <name evidence="9" type="ORF">EV695_0552</name>
</gene>
<dbReference type="InterPro" id="IPR005123">
    <property type="entry name" value="Oxoglu/Fe-dep_dioxygenase_dom"/>
</dbReference>
<evidence type="ECO:0000313" key="10">
    <source>
        <dbReference type="Proteomes" id="UP000294887"/>
    </source>
</evidence>
<dbReference type="Pfam" id="PF13640">
    <property type="entry name" value="2OG-FeII_Oxy_3"/>
    <property type="match status" value="1"/>
</dbReference>
<protein>
    <submittedName>
        <fullName evidence="9">PKHD-type hydroxylase</fullName>
    </submittedName>
</protein>
<dbReference type="PROSITE" id="PS51471">
    <property type="entry name" value="FE2OG_OXY"/>
    <property type="match status" value="1"/>
</dbReference>
<dbReference type="InterPro" id="IPR006620">
    <property type="entry name" value="Pro_4_hyd_alph"/>
</dbReference>
<dbReference type="InterPro" id="IPR023550">
    <property type="entry name" value="PKHD_hydroxylase"/>
</dbReference>
<proteinExistence type="inferred from homology"/>
<reference evidence="9 10" key="1">
    <citation type="submission" date="2019-03" db="EMBL/GenBank/DDBJ databases">
        <title>Genomic Encyclopedia of Type Strains, Phase IV (KMG-IV): sequencing the most valuable type-strain genomes for metagenomic binning, comparative biology and taxonomic classification.</title>
        <authorList>
            <person name="Goeker M."/>
        </authorList>
    </citation>
    <scope>NUCLEOTIDE SEQUENCE [LARGE SCALE GENOMIC DNA]</scope>
    <source>
        <strain evidence="9 10">DSM 24830</strain>
    </source>
</reference>
<dbReference type="Gene3D" id="4.10.860.20">
    <property type="entry name" value="Rabenosyn, Rab binding domain"/>
    <property type="match status" value="1"/>
</dbReference>
<dbReference type="EMBL" id="SMFQ01000002">
    <property type="protein sequence ID" value="TCJ88694.1"/>
    <property type="molecule type" value="Genomic_DNA"/>
</dbReference>
<evidence type="ECO:0000256" key="4">
    <source>
        <dbReference type="ARBA" id="ARBA00022964"/>
    </source>
</evidence>
<dbReference type="GO" id="GO:0006974">
    <property type="term" value="P:DNA damage response"/>
    <property type="evidence" value="ECO:0007669"/>
    <property type="project" value="TreeGrafter"/>
</dbReference>
<keyword evidence="3 7" id="KW-0847">Vitamin C</keyword>
<dbReference type="InterPro" id="IPR044862">
    <property type="entry name" value="Pro_4_hyd_alph_FE2OG_OXY"/>
</dbReference>